<dbReference type="NCBIfam" id="TIGR00057">
    <property type="entry name" value="L-threonylcarbamoyladenylate synthase"/>
    <property type="match status" value="1"/>
</dbReference>
<evidence type="ECO:0000256" key="4">
    <source>
        <dbReference type="ARBA" id="ARBA00022490"/>
    </source>
</evidence>
<keyword evidence="5" id="KW-0808">Transferase</keyword>
<keyword evidence="8" id="KW-0547">Nucleotide-binding</keyword>
<feature type="region of interest" description="Disordered" evidence="12">
    <location>
        <begin position="212"/>
        <end position="302"/>
    </location>
</feature>
<organism evidence="14 15">
    <name type="scientific">Ornithinimicrobium ciconiae</name>
    <dbReference type="NCBI Taxonomy" id="2594265"/>
    <lineage>
        <taxon>Bacteria</taxon>
        <taxon>Bacillati</taxon>
        <taxon>Actinomycetota</taxon>
        <taxon>Actinomycetes</taxon>
        <taxon>Micrococcales</taxon>
        <taxon>Ornithinimicrobiaceae</taxon>
        <taxon>Ornithinimicrobium</taxon>
    </lineage>
</organism>
<evidence type="ECO:0000256" key="12">
    <source>
        <dbReference type="SAM" id="MobiDB-lite"/>
    </source>
</evidence>
<dbReference type="InterPro" id="IPR017945">
    <property type="entry name" value="DHBP_synth_RibB-like_a/b_dom"/>
</dbReference>
<feature type="compositionally biased region" description="Low complexity" evidence="12">
    <location>
        <begin position="214"/>
        <end position="231"/>
    </location>
</feature>
<dbReference type="PROSITE" id="PS51163">
    <property type="entry name" value="YRDC"/>
    <property type="match status" value="1"/>
</dbReference>
<dbReference type="EMBL" id="CP041616">
    <property type="protein sequence ID" value="QDO89679.1"/>
    <property type="molecule type" value="Genomic_DNA"/>
</dbReference>
<name>A0A516GDT1_9MICO</name>
<evidence type="ECO:0000256" key="10">
    <source>
        <dbReference type="ARBA" id="ARBA00029774"/>
    </source>
</evidence>
<evidence type="ECO:0000256" key="6">
    <source>
        <dbReference type="ARBA" id="ARBA00022694"/>
    </source>
</evidence>
<proteinExistence type="inferred from homology"/>
<dbReference type="SUPFAM" id="SSF55821">
    <property type="entry name" value="YrdC/RibB"/>
    <property type="match status" value="1"/>
</dbReference>
<dbReference type="EC" id="2.7.7.87" evidence="3"/>
<evidence type="ECO:0000256" key="11">
    <source>
        <dbReference type="ARBA" id="ARBA00048366"/>
    </source>
</evidence>
<feature type="domain" description="YrdC-like" evidence="13">
    <location>
        <begin position="12"/>
        <end position="197"/>
    </location>
</feature>
<dbReference type="GO" id="GO:0006450">
    <property type="term" value="P:regulation of translational fidelity"/>
    <property type="evidence" value="ECO:0007669"/>
    <property type="project" value="TreeGrafter"/>
</dbReference>
<dbReference type="RefSeq" id="WP_143784400.1">
    <property type="nucleotide sequence ID" value="NZ_CP041616.1"/>
</dbReference>
<comment type="catalytic activity">
    <reaction evidence="11">
        <text>L-threonine + hydrogencarbonate + ATP = L-threonylcarbamoyladenylate + diphosphate + H2O</text>
        <dbReference type="Rhea" id="RHEA:36407"/>
        <dbReference type="ChEBI" id="CHEBI:15377"/>
        <dbReference type="ChEBI" id="CHEBI:17544"/>
        <dbReference type="ChEBI" id="CHEBI:30616"/>
        <dbReference type="ChEBI" id="CHEBI:33019"/>
        <dbReference type="ChEBI" id="CHEBI:57926"/>
        <dbReference type="ChEBI" id="CHEBI:73682"/>
        <dbReference type="EC" id="2.7.7.87"/>
    </reaction>
</comment>
<dbReference type="OrthoDB" id="9814580at2"/>
<dbReference type="AlphaFoldDB" id="A0A516GDT1"/>
<evidence type="ECO:0000313" key="14">
    <source>
        <dbReference type="EMBL" id="QDO89679.1"/>
    </source>
</evidence>
<keyword evidence="7" id="KW-0548">Nucleotidyltransferase</keyword>
<comment type="subcellular location">
    <subcellularLocation>
        <location evidence="1">Cytoplasm</location>
    </subcellularLocation>
</comment>
<evidence type="ECO:0000256" key="1">
    <source>
        <dbReference type="ARBA" id="ARBA00004496"/>
    </source>
</evidence>
<dbReference type="InterPro" id="IPR006070">
    <property type="entry name" value="Sua5-like_dom"/>
</dbReference>
<comment type="similarity">
    <text evidence="2">Belongs to the SUA5 family.</text>
</comment>
<evidence type="ECO:0000256" key="9">
    <source>
        <dbReference type="ARBA" id="ARBA00022840"/>
    </source>
</evidence>
<evidence type="ECO:0000256" key="3">
    <source>
        <dbReference type="ARBA" id="ARBA00012584"/>
    </source>
</evidence>
<evidence type="ECO:0000256" key="2">
    <source>
        <dbReference type="ARBA" id="ARBA00007663"/>
    </source>
</evidence>
<dbReference type="Proteomes" id="UP000315395">
    <property type="component" value="Chromosome"/>
</dbReference>
<evidence type="ECO:0000259" key="13">
    <source>
        <dbReference type="PROSITE" id="PS51163"/>
    </source>
</evidence>
<dbReference type="InterPro" id="IPR050156">
    <property type="entry name" value="TC-AMP_synthase_SUA5"/>
</dbReference>
<accession>A0A516GDT1</accession>
<dbReference type="KEGG" id="orz:FNH13_16155"/>
<dbReference type="GO" id="GO:0008033">
    <property type="term" value="P:tRNA processing"/>
    <property type="evidence" value="ECO:0007669"/>
    <property type="project" value="UniProtKB-KW"/>
</dbReference>
<dbReference type="Gene3D" id="3.90.870.10">
    <property type="entry name" value="DHBP synthase"/>
    <property type="match status" value="1"/>
</dbReference>
<dbReference type="PANTHER" id="PTHR17490">
    <property type="entry name" value="SUA5"/>
    <property type="match status" value="1"/>
</dbReference>
<reference evidence="14 15" key="1">
    <citation type="submission" date="2019-07" db="EMBL/GenBank/DDBJ databases">
        <title>complete genome sequencing of Ornithinimicrobium sp. H23M54.</title>
        <authorList>
            <person name="Bae J.-W."/>
            <person name="Lee S.-Y."/>
        </authorList>
    </citation>
    <scope>NUCLEOTIDE SEQUENCE [LARGE SCALE GENOMIC DNA]</scope>
    <source>
        <strain evidence="14 15">H23M54</strain>
    </source>
</reference>
<sequence length="302" mass="31010">MIVDATDPDTHEQAIEAAAKVVREGKVVVLPTDTVYGVGADAFDQVAVAMVLAAKHRSRDVPPPVLVPSTRTVDGLGSDVPMYAKILIRHFWPGALTVVVRAQPSLAWDLGETNGTVALRMPDDLLTLLLLTEVGPMAVTSANRTGQPPATTAEEAQGQLGGAVSLYLDGGPRTDSAPSTIVDCTGAEPVVLRHGAIPADRLREVLGTTVLHDAPPSEAAPSEAVPTAAVSDGLPEGEALADGRPGDERAAGEPTDREPTDGEGADSAAPVVDPLAAIVPRSSGLPVRADALRAVPAPDSLQ</sequence>
<dbReference type="Pfam" id="PF01300">
    <property type="entry name" value="Sua5_yciO_yrdC"/>
    <property type="match status" value="1"/>
</dbReference>
<keyword evidence="9" id="KW-0067">ATP-binding</keyword>
<keyword evidence="15" id="KW-1185">Reference proteome</keyword>
<dbReference type="GO" id="GO:0005524">
    <property type="term" value="F:ATP binding"/>
    <property type="evidence" value="ECO:0007669"/>
    <property type="project" value="UniProtKB-KW"/>
</dbReference>
<evidence type="ECO:0000256" key="7">
    <source>
        <dbReference type="ARBA" id="ARBA00022695"/>
    </source>
</evidence>
<evidence type="ECO:0000256" key="8">
    <source>
        <dbReference type="ARBA" id="ARBA00022741"/>
    </source>
</evidence>
<evidence type="ECO:0000256" key="5">
    <source>
        <dbReference type="ARBA" id="ARBA00022679"/>
    </source>
</evidence>
<gene>
    <name evidence="14" type="ORF">FNH13_16155</name>
</gene>
<evidence type="ECO:0000313" key="15">
    <source>
        <dbReference type="Proteomes" id="UP000315395"/>
    </source>
</evidence>
<keyword evidence="6" id="KW-0819">tRNA processing</keyword>
<dbReference type="PANTHER" id="PTHR17490:SF16">
    <property type="entry name" value="THREONYLCARBAMOYL-AMP SYNTHASE"/>
    <property type="match status" value="1"/>
</dbReference>
<dbReference type="GO" id="GO:0005737">
    <property type="term" value="C:cytoplasm"/>
    <property type="evidence" value="ECO:0007669"/>
    <property type="project" value="UniProtKB-SubCell"/>
</dbReference>
<protein>
    <recommendedName>
        <fullName evidence="10">L-threonylcarbamoyladenylate synthase</fullName>
        <ecNumber evidence="3">2.7.7.87</ecNumber>
    </recommendedName>
    <alternativeName>
        <fullName evidence="10">L-threonylcarbamoyladenylate synthase</fullName>
    </alternativeName>
</protein>
<feature type="compositionally biased region" description="Basic and acidic residues" evidence="12">
    <location>
        <begin position="244"/>
        <end position="260"/>
    </location>
</feature>
<dbReference type="GO" id="GO:0061710">
    <property type="term" value="F:L-threonylcarbamoyladenylate synthase"/>
    <property type="evidence" value="ECO:0007669"/>
    <property type="project" value="UniProtKB-EC"/>
</dbReference>
<dbReference type="GO" id="GO:0000049">
    <property type="term" value="F:tRNA binding"/>
    <property type="evidence" value="ECO:0007669"/>
    <property type="project" value="TreeGrafter"/>
</dbReference>
<keyword evidence="4" id="KW-0963">Cytoplasm</keyword>
<dbReference type="GO" id="GO:0003725">
    <property type="term" value="F:double-stranded RNA binding"/>
    <property type="evidence" value="ECO:0007669"/>
    <property type="project" value="InterPro"/>
</dbReference>